<dbReference type="InterPro" id="IPR000863">
    <property type="entry name" value="Sulfotransferase_dom"/>
</dbReference>
<evidence type="ECO:0000256" key="1">
    <source>
        <dbReference type="ARBA" id="ARBA00005771"/>
    </source>
</evidence>
<evidence type="ECO:0000313" key="5">
    <source>
        <dbReference type="Proteomes" id="UP000887568"/>
    </source>
</evidence>
<dbReference type="Pfam" id="PF00685">
    <property type="entry name" value="Sulfotransfer_1"/>
    <property type="match status" value="1"/>
</dbReference>
<dbReference type="Proteomes" id="UP000887568">
    <property type="component" value="Unplaced"/>
</dbReference>
<evidence type="ECO:0000256" key="2">
    <source>
        <dbReference type="ARBA" id="ARBA00022679"/>
    </source>
</evidence>
<organism evidence="4 5">
    <name type="scientific">Patiria miniata</name>
    <name type="common">Bat star</name>
    <name type="synonym">Asterina miniata</name>
    <dbReference type="NCBI Taxonomy" id="46514"/>
    <lineage>
        <taxon>Eukaryota</taxon>
        <taxon>Metazoa</taxon>
        <taxon>Echinodermata</taxon>
        <taxon>Eleutherozoa</taxon>
        <taxon>Asterozoa</taxon>
        <taxon>Asteroidea</taxon>
        <taxon>Valvatacea</taxon>
        <taxon>Valvatida</taxon>
        <taxon>Asterinidae</taxon>
        <taxon>Patiria</taxon>
    </lineage>
</organism>
<reference evidence="4" key="1">
    <citation type="submission" date="2022-11" db="UniProtKB">
        <authorList>
            <consortium name="EnsemblMetazoa"/>
        </authorList>
    </citation>
    <scope>IDENTIFICATION</scope>
</reference>
<accession>A0A914A252</accession>
<dbReference type="AlphaFoldDB" id="A0A914A252"/>
<keyword evidence="2" id="KW-0808">Transferase</keyword>
<evidence type="ECO:0000259" key="3">
    <source>
        <dbReference type="Pfam" id="PF00685"/>
    </source>
</evidence>
<comment type="similarity">
    <text evidence="1">Belongs to the sulfotransferase 1 family.</text>
</comment>
<dbReference type="GO" id="GO:0008146">
    <property type="term" value="F:sulfotransferase activity"/>
    <property type="evidence" value="ECO:0007669"/>
    <property type="project" value="InterPro"/>
</dbReference>
<evidence type="ECO:0000313" key="4">
    <source>
        <dbReference type="EnsemblMetazoa" id="XP_038057704.1"/>
    </source>
</evidence>
<protein>
    <recommendedName>
        <fullName evidence="3">Sulfotransferase domain-containing protein</fullName>
    </recommendedName>
</protein>
<dbReference type="OMA" id="LALMHIM"/>
<dbReference type="FunFam" id="3.40.50.300:FF:000433">
    <property type="entry name" value="Estrogen sulfotransferase"/>
    <property type="match status" value="1"/>
</dbReference>
<dbReference type="InterPro" id="IPR027417">
    <property type="entry name" value="P-loop_NTPase"/>
</dbReference>
<dbReference type="SUPFAM" id="SSF52540">
    <property type="entry name" value="P-loop containing nucleoside triphosphate hydrolases"/>
    <property type="match status" value="1"/>
</dbReference>
<dbReference type="OrthoDB" id="205623at2759"/>
<dbReference type="GeneID" id="119729210"/>
<feature type="domain" description="Sulfotransferase" evidence="3">
    <location>
        <begin position="32"/>
        <end position="290"/>
    </location>
</feature>
<dbReference type="EnsemblMetazoa" id="XM_038201776.1">
    <property type="protein sequence ID" value="XP_038057704.1"/>
    <property type="gene ID" value="LOC119729210"/>
</dbReference>
<dbReference type="Gene3D" id="3.40.50.300">
    <property type="entry name" value="P-loop containing nucleotide triphosphate hydrolases"/>
    <property type="match status" value="1"/>
</dbReference>
<proteinExistence type="inferred from homology"/>
<dbReference type="PANTHER" id="PTHR11783">
    <property type="entry name" value="SULFOTRANSFERASE SULT"/>
    <property type="match status" value="1"/>
</dbReference>
<keyword evidence="5" id="KW-1185">Reference proteome</keyword>
<dbReference type="RefSeq" id="XP_038057704.1">
    <property type="nucleotide sequence ID" value="XM_038201776.1"/>
</dbReference>
<name>A0A914A252_PATMI</name>
<sequence>MLLPDTEYQGIKLWAGMEKAVDDLKTWPIREDDAWIITYIKAGTTWAQEIMSCVMHDGNLEEVDKKPTSFRVPFLETDFPEELRRTKNLPTTLEIASEIPSPRVLKTHLPGQLLPPQIWEKKPKIVYVLRNPKDVVVSCFYFSKLSQQDPAVQAQAFGDFFDEMLAGTTHYGPWWDHYLYFWKRRHEKNILLLRFEDMKRDLRGNVERISRFLGKDLSAEKLDAITEHCTFANMKKNPMANLEGLFDKSALKEGAAFMRKGKVGDWRSHFTVAQNEAMDALIRDKLHGTGLKFDYQ</sequence>